<feature type="compositionally biased region" description="Gly residues" evidence="13">
    <location>
        <begin position="508"/>
        <end position="518"/>
    </location>
</feature>
<dbReference type="SUPFAM" id="SSF81296">
    <property type="entry name" value="E set domains"/>
    <property type="match status" value="1"/>
</dbReference>
<evidence type="ECO:0000313" key="18">
    <source>
        <dbReference type="Proteomes" id="UP000009036"/>
    </source>
</evidence>
<dbReference type="AlphaFoldDB" id="A0A8B1ND78"/>
<keyword evidence="10" id="KW-0186">Copper</keyword>
<organism evidence="17 18">
    <name type="scientific">Streptomyces auratus AGR0001</name>
    <dbReference type="NCBI Taxonomy" id="1160718"/>
    <lineage>
        <taxon>Bacteria</taxon>
        <taxon>Bacillati</taxon>
        <taxon>Actinomycetota</taxon>
        <taxon>Actinomycetes</taxon>
        <taxon>Kitasatosporales</taxon>
        <taxon>Streptomycetaceae</taxon>
        <taxon>Streptomyces</taxon>
    </lineage>
</organism>
<evidence type="ECO:0000313" key="17">
    <source>
        <dbReference type="EMBL" id="QTZ93083.1"/>
    </source>
</evidence>
<dbReference type="Pfam" id="PF04234">
    <property type="entry name" value="CopC"/>
    <property type="match status" value="1"/>
</dbReference>
<feature type="transmembrane region" description="Helical" evidence="14">
    <location>
        <begin position="336"/>
        <end position="355"/>
    </location>
</feature>
<protein>
    <recommendedName>
        <fullName evidence="12">Protein YobA</fullName>
    </recommendedName>
</protein>
<feature type="transmembrane region" description="Helical" evidence="14">
    <location>
        <begin position="166"/>
        <end position="186"/>
    </location>
</feature>
<dbReference type="Pfam" id="PF05425">
    <property type="entry name" value="CopD"/>
    <property type="match status" value="1"/>
</dbReference>
<feature type="compositionally biased region" description="Basic and acidic residues" evidence="13">
    <location>
        <begin position="570"/>
        <end position="580"/>
    </location>
</feature>
<dbReference type="InterPro" id="IPR008457">
    <property type="entry name" value="Cu-R_CopD_dom"/>
</dbReference>
<reference evidence="17" key="1">
    <citation type="journal article" date="2012" name="J. Bacteriol.">
        <title>Genome Sequence of Streptomyces auratus Strain AGR0001, a Phoslactomycin-Producing Actinomycete.</title>
        <authorList>
            <person name="Han X."/>
            <person name="Li M."/>
            <person name="Ding Z."/>
            <person name="Zhao J."/>
            <person name="Ji K."/>
            <person name="Wen M."/>
            <person name="Lu T."/>
        </authorList>
    </citation>
    <scope>NUCLEOTIDE SEQUENCE</scope>
    <source>
        <strain evidence="17">AGR0001</strain>
    </source>
</reference>
<evidence type="ECO:0000256" key="11">
    <source>
        <dbReference type="ARBA" id="ARBA00023136"/>
    </source>
</evidence>
<dbReference type="KEGG" id="sauh:SU9_017690"/>
<evidence type="ECO:0000256" key="12">
    <source>
        <dbReference type="ARBA" id="ARBA00070395"/>
    </source>
</evidence>
<dbReference type="InterPro" id="IPR032694">
    <property type="entry name" value="CopC/D"/>
</dbReference>
<evidence type="ECO:0000256" key="5">
    <source>
        <dbReference type="ARBA" id="ARBA00022692"/>
    </source>
</evidence>
<feature type="domain" description="Copper resistance protein D" evidence="16">
    <location>
        <begin position="362"/>
        <end position="433"/>
    </location>
</feature>
<dbReference type="PANTHER" id="PTHR34820:SF4">
    <property type="entry name" value="INNER MEMBRANE PROTEIN YEBZ"/>
    <property type="match status" value="1"/>
</dbReference>
<evidence type="ECO:0000256" key="4">
    <source>
        <dbReference type="ARBA" id="ARBA00022475"/>
    </source>
</evidence>
<keyword evidence="8" id="KW-0574">Periplasm</keyword>
<dbReference type="GO" id="GO:0046688">
    <property type="term" value="P:response to copper ion"/>
    <property type="evidence" value="ECO:0007669"/>
    <property type="project" value="InterPro"/>
</dbReference>
<comment type="similarity">
    <text evidence="3">Belongs to the CopC family.</text>
</comment>
<dbReference type="FunFam" id="2.60.40.1220:FF:000001">
    <property type="entry name" value="CopC domain-containing protein YobA"/>
    <property type="match status" value="1"/>
</dbReference>
<dbReference type="GO" id="GO:0042597">
    <property type="term" value="C:periplasmic space"/>
    <property type="evidence" value="ECO:0007669"/>
    <property type="project" value="UniProtKB-SubCell"/>
</dbReference>
<dbReference type="PANTHER" id="PTHR34820">
    <property type="entry name" value="INNER MEMBRANE PROTEIN YEBZ"/>
    <property type="match status" value="1"/>
</dbReference>
<reference evidence="17" key="2">
    <citation type="submission" date="2021-04" db="EMBL/GenBank/DDBJ databases">
        <authorList>
            <person name="Wen M.-L."/>
            <person name="Han X.-L."/>
            <person name="Xiong J."/>
        </authorList>
    </citation>
    <scope>NUCLEOTIDE SEQUENCE</scope>
    <source>
        <strain evidence="17">AGR0001</strain>
    </source>
</reference>
<evidence type="ECO:0000256" key="9">
    <source>
        <dbReference type="ARBA" id="ARBA00022989"/>
    </source>
</evidence>
<keyword evidence="7" id="KW-0732">Signal</keyword>
<evidence type="ECO:0000256" key="10">
    <source>
        <dbReference type="ARBA" id="ARBA00023008"/>
    </source>
</evidence>
<keyword evidence="5 14" id="KW-0812">Transmembrane</keyword>
<dbReference type="EMBL" id="CP072931">
    <property type="protein sequence ID" value="QTZ93083.1"/>
    <property type="molecule type" value="Genomic_DNA"/>
</dbReference>
<keyword evidence="4" id="KW-1003">Cell membrane</keyword>
<accession>A0A8B1ND78</accession>
<evidence type="ECO:0000259" key="15">
    <source>
        <dbReference type="Pfam" id="PF04234"/>
    </source>
</evidence>
<evidence type="ECO:0000256" key="7">
    <source>
        <dbReference type="ARBA" id="ARBA00022729"/>
    </source>
</evidence>
<feature type="domain" description="CopC" evidence="15">
    <location>
        <begin position="40"/>
        <end position="137"/>
    </location>
</feature>
<feature type="transmembrane region" description="Helical" evidence="14">
    <location>
        <begin position="247"/>
        <end position="269"/>
    </location>
</feature>
<dbReference type="GO" id="GO:0005886">
    <property type="term" value="C:plasma membrane"/>
    <property type="evidence" value="ECO:0007669"/>
    <property type="project" value="UniProtKB-SubCell"/>
</dbReference>
<evidence type="ECO:0000256" key="14">
    <source>
        <dbReference type="SAM" id="Phobius"/>
    </source>
</evidence>
<name>A0A8B1ND78_9ACTN</name>
<dbReference type="InterPro" id="IPR014755">
    <property type="entry name" value="Cu-Rt/internalin_Ig-like"/>
</dbReference>
<feature type="region of interest" description="Disordered" evidence="13">
    <location>
        <begin position="462"/>
        <end position="580"/>
    </location>
</feature>
<keyword evidence="6" id="KW-0479">Metal-binding</keyword>
<feature type="compositionally biased region" description="Low complexity" evidence="13">
    <location>
        <begin position="484"/>
        <end position="507"/>
    </location>
</feature>
<evidence type="ECO:0000256" key="3">
    <source>
        <dbReference type="ARBA" id="ARBA00010509"/>
    </source>
</evidence>
<dbReference type="GO" id="GO:0005507">
    <property type="term" value="F:copper ion binding"/>
    <property type="evidence" value="ECO:0007669"/>
    <property type="project" value="InterPro"/>
</dbReference>
<comment type="subcellular location">
    <subcellularLocation>
        <location evidence="2">Cell membrane</location>
        <topology evidence="2">Multi-pass membrane protein</topology>
    </subcellularLocation>
    <subcellularLocation>
        <location evidence="1">Periplasm</location>
    </subcellularLocation>
</comment>
<keyword evidence="18" id="KW-1185">Reference proteome</keyword>
<feature type="transmembrane region" description="Helical" evidence="14">
    <location>
        <begin position="399"/>
        <end position="421"/>
    </location>
</feature>
<dbReference type="Gene3D" id="2.60.40.1220">
    <property type="match status" value="1"/>
</dbReference>
<keyword evidence="11 14" id="KW-0472">Membrane</keyword>
<evidence type="ECO:0000256" key="8">
    <source>
        <dbReference type="ARBA" id="ARBA00022764"/>
    </source>
</evidence>
<gene>
    <name evidence="17" type="ORF">SU9_017690</name>
</gene>
<feature type="transmembrane region" description="Helical" evidence="14">
    <location>
        <begin position="367"/>
        <end position="387"/>
    </location>
</feature>
<sequence length="744" mass="75345">MVTTGLRPGRSAVLRLLVVAVALAGALLGGLGGAAPASAHAALTGSTPAQGAVVDHAPEQVALTFSEGVAMGDDSIRVLDPKGKRVDRGKLLKLSSGNVVKYGAGLPAGLGDGTYTVAWQAVSADSHPVSGAFTFSVGAPSKTSAAVPAEQAGGGLVGALYGIARALAYTGFVLLIGGAAFVVACRPAAALVRSVQRLVVQGWALLTGTTVAMLLLRTPYTGSGDLADAFDFGGLQQVLLTKPGAALVSRLLLLAAAALLVAVLFGAYARTQEPAEPGEEPRDATALARQRKDLAFGLGVGGLIIAIGLAATWAMAEHASTGLQTTVAMPVDVLHLLAVATWLGGLAALVASLYWGPPVERAAVRRFSRIAFGSVLVLVATGIYQSWRQVGTWRALTDTTYGWLLLLKAGLVVVLVGIAWASRRWTGRLAEVSAEEGLAAEGLAAEVTEGAGAGEKAAAVEGAEAVEGVEEETAADADAETGAEKATVGVSAAATVTATAAPTRATGPGAGGGTGSGTVSGTESKAAADDTPASDDACPSEATPTPDTTDTPNPTRTAQLARQQAALDSARTKRERDADPERLGLRRSVLAEAAVAAVVLVVTTVLTATEPARTEEAVKAASGGQSATVARPQALIIPFDTGGPHGKGTARLALAPGSSTAANTLQLRLTDPSGKAMDVPEVKVSFTEKAKKLGPLPAVPRKVSKGRWRASGVRLPVPGQWQLSLVVRTSDIDQVTEIKNVKIG</sequence>
<evidence type="ECO:0000259" key="16">
    <source>
        <dbReference type="Pfam" id="PF05425"/>
    </source>
</evidence>
<evidence type="ECO:0000256" key="6">
    <source>
        <dbReference type="ARBA" id="ARBA00022723"/>
    </source>
</evidence>
<feature type="compositionally biased region" description="Acidic residues" evidence="13">
    <location>
        <begin position="467"/>
        <end position="481"/>
    </location>
</feature>
<keyword evidence="9 14" id="KW-1133">Transmembrane helix</keyword>
<dbReference type="OrthoDB" id="5242236at2"/>
<dbReference type="RefSeq" id="WP_051006880.1">
    <property type="nucleotide sequence ID" value="NZ_CP072931.1"/>
</dbReference>
<evidence type="ECO:0000256" key="13">
    <source>
        <dbReference type="SAM" id="MobiDB-lite"/>
    </source>
</evidence>
<dbReference type="GO" id="GO:0006825">
    <property type="term" value="P:copper ion transport"/>
    <property type="evidence" value="ECO:0007669"/>
    <property type="project" value="InterPro"/>
</dbReference>
<dbReference type="Proteomes" id="UP000009036">
    <property type="component" value="Chromosome"/>
</dbReference>
<feature type="compositionally biased region" description="Low complexity" evidence="13">
    <location>
        <begin position="529"/>
        <end position="567"/>
    </location>
</feature>
<feature type="transmembrane region" description="Helical" evidence="14">
    <location>
        <begin position="294"/>
        <end position="316"/>
    </location>
</feature>
<proteinExistence type="inferred from homology"/>
<evidence type="ECO:0000256" key="2">
    <source>
        <dbReference type="ARBA" id="ARBA00004651"/>
    </source>
</evidence>
<dbReference type="InterPro" id="IPR007348">
    <property type="entry name" value="CopC_dom"/>
</dbReference>
<evidence type="ECO:0000256" key="1">
    <source>
        <dbReference type="ARBA" id="ARBA00004418"/>
    </source>
</evidence>
<feature type="transmembrane region" description="Helical" evidence="14">
    <location>
        <begin position="198"/>
        <end position="216"/>
    </location>
</feature>
<dbReference type="InterPro" id="IPR014756">
    <property type="entry name" value="Ig_E-set"/>
</dbReference>